<keyword evidence="1" id="KW-0547">Nucleotide-binding</keyword>
<name>A0A1H7VD51_HALLR</name>
<proteinExistence type="predicted"/>
<evidence type="ECO:0000313" key="2">
    <source>
        <dbReference type="Proteomes" id="UP000183894"/>
    </source>
</evidence>
<dbReference type="InterPro" id="IPR027417">
    <property type="entry name" value="P-loop_NTPase"/>
</dbReference>
<reference evidence="1 2" key="1">
    <citation type="submission" date="2016-10" db="EMBL/GenBank/DDBJ databases">
        <authorList>
            <person name="de Groot N.N."/>
        </authorList>
    </citation>
    <scope>NUCLEOTIDE SEQUENCE [LARGE SCALE GENOMIC DNA]</scope>
    <source>
        <strain evidence="1 2">CDM_5</strain>
    </source>
</reference>
<dbReference type="Gene3D" id="3.40.50.300">
    <property type="entry name" value="P-loop containing nucleotide triphosphate hydrolases"/>
    <property type="match status" value="1"/>
</dbReference>
<protein>
    <submittedName>
        <fullName evidence="1">Putative ABC transport system ATP-binding protein</fullName>
    </submittedName>
</protein>
<organism evidence="1 2">
    <name type="scientific">Haloferax larsenii</name>
    <dbReference type="NCBI Taxonomy" id="302484"/>
    <lineage>
        <taxon>Archaea</taxon>
        <taxon>Methanobacteriati</taxon>
        <taxon>Methanobacteriota</taxon>
        <taxon>Stenosarchaea group</taxon>
        <taxon>Halobacteria</taxon>
        <taxon>Halobacteriales</taxon>
        <taxon>Haloferacaceae</taxon>
        <taxon>Haloferax</taxon>
    </lineage>
</organism>
<evidence type="ECO:0000313" key="1">
    <source>
        <dbReference type="EMBL" id="SEM07000.1"/>
    </source>
</evidence>
<dbReference type="SUPFAM" id="SSF52540">
    <property type="entry name" value="P-loop containing nucleoside triphosphate hydrolases"/>
    <property type="match status" value="1"/>
</dbReference>
<dbReference type="AlphaFoldDB" id="A0A1H7VD51"/>
<dbReference type="EMBL" id="FOAD01000020">
    <property type="protein sequence ID" value="SEM07000.1"/>
    <property type="molecule type" value="Genomic_DNA"/>
</dbReference>
<dbReference type="GO" id="GO:0005524">
    <property type="term" value="F:ATP binding"/>
    <property type="evidence" value="ECO:0007669"/>
    <property type="project" value="UniProtKB-KW"/>
</dbReference>
<sequence length="52" mass="5790">LDLLTNVADDRAVIIASHDEAVLDRADSVLRLHDGRLQSQSAHPHREIPHES</sequence>
<feature type="non-terminal residue" evidence="1">
    <location>
        <position position="1"/>
    </location>
</feature>
<accession>A0A1H7VD51</accession>
<keyword evidence="1" id="KW-0067">ATP-binding</keyword>
<dbReference type="Proteomes" id="UP000183894">
    <property type="component" value="Unassembled WGS sequence"/>
</dbReference>
<gene>
    <name evidence="1" type="ORF">SAMN04488691_1206</name>
</gene>